<evidence type="ECO:0000256" key="1">
    <source>
        <dbReference type="ARBA" id="ARBA00023015"/>
    </source>
</evidence>
<dbReference type="PANTHER" id="PTHR47506:SF6">
    <property type="entry name" value="HTH-TYPE TRANSCRIPTIONAL REPRESSOR NEMR"/>
    <property type="match status" value="1"/>
</dbReference>
<keyword evidence="1" id="KW-0805">Transcription regulation</keyword>
<dbReference type="InterPro" id="IPR036271">
    <property type="entry name" value="Tet_transcr_reg_TetR-rel_C_sf"/>
</dbReference>
<protein>
    <submittedName>
        <fullName evidence="6">Transcriptional regulator AcuR</fullName>
    </submittedName>
</protein>
<name>A0A0P1F8K8_THAGE</name>
<dbReference type="Proteomes" id="UP000051587">
    <property type="component" value="Unassembled WGS sequence"/>
</dbReference>
<evidence type="ECO:0000256" key="4">
    <source>
        <dbReference type="PROSITE-ProRule" id="PRU00335"/>
    </source>
</evidence>
<dbReference type="PANTHER" id="PTHR47506">
    <property type="entry name" value="TRANSCRIPTIONAL REGULATORY PROTEIN"/>
    <property type="match status" value="1"/>
</dbReference>
<feature type="DNA-binding region" description="H-T-H motif" evidence="4">
    <location>
        <begin position="39"/>
        <end position="58"/>
    </location>
</feature>
<keyword evidence="2 4" id="KW-0238">DNA-binding</keyword>
<dbReference type="InterPro" id="IPR001647">
    <property type="entry name" value="HTH_TetR"/>
</dbReference>
<dbReference type="EMBL" id="CYSA01000015">
    <property type="protein sequence ID" value="CUH64329.1"/>
    <property type="molecule type" value="Genomic_DNA"/>
</dbReference>
<organism evidence="6 7">
    <name type="scientific">Thalassovita gelatinovora</name>
    <name type="common">Thalassobius gelatinovorus</name>
    <dbReference type="NCBI Taxonomy" id="53501"/>
    <lineage>
        <taxon>Bacteria</taxon>
        <taxon>Pseudomonadati</taxon>
        <taxon>Pseudomonadota</taxon>
        <taxon>Alphaproteobacteria</taxon>
        <taxon>Rhodobacterales</taxon>
        <taxon>Roseobacteraceae</taxon>
        <taxon>Thalassovita</taxon>
    </lineage>
</organism>
<dbReference type="AlphaFoldDB" id="A0A0P1F8K8"/>
<dbReference type="PRINTS" id="PR00455">
    <property type="entry name" value="HTHTETR"/>
</dbReference>
<dbReference type="Pfam" id="PF16925">
    <property type="entry name" value="TetR_C_13"/>
    <property type="match status" value="1"/>
</dbReference>
<dbReference type="SUPFAM" id="SSF46689">
    <property type="entry name" value="Homeodomain-like"/>
    <property type="match status" value="1"/>
</dbReference>
<evidence type="ECO:0000259" key="5">
    <source>
        <dbReference type="PROSITE" id="PS50977"/>
    </source>
</evidence>
<dbReference type="Pfam" id="PF00440">
    <property type="entry name" value="TetR_N"/>
    <property type="match status" value="1"/>
</dbReference>
<accession>A0A0P1F8K8</accession>
<evidence type="ECO:0000313" key="6">
    <source>
        <dbReference type="EMBL" id="CUH64329.1"/>
    </source>
</evidence>
<dbReference type="SUPFAM" id="SSF48498">
    <property type="entry name" value="Tetracyclin repressor-like, C-terminal domain"/>
    <property type="match status" value="1"/>
</dbReference>
<feature type="domain" description="HTH tetR-type" evidence="5">
    <location>
        <begin position="16"/>
        <end position="76"/>
    </location>
</feature>
<dbReference type="GO" id="GO:0003677">
    <property type="term" value="F:DNA binding"/>
    <property type="evidence" value="ECO:0007669"/>
    <property type="project" value="UniProtKB-UniRule"/>
</dbReference>
<evidence type="ECO:0000256" key="3">
    <source>
        <dbReference type="ARBA" id="ARBA00023163"/>
    </source>
</evidence>
<reference evidence="6 7" key="1">
    <citation type="submission" date="2015-09" db="EMBL/GenBank/DDBJ databases">
        <authorList>
            <consortium name="Swine Surveillance"/>
        </authorList>
    </citation>
    <scope>NUCLEOTIDE SEQUENCE [LARGE SCALE GENOMIC DNA]</scope>
    <source>
        <strain evidence="6 7">CECT 4357</strain>
    </source>
</reference>
<gene>
    <name evidence="6" type="primary">acuR</name>
    <name evidence="6" type="ORF">TG4357_01214</name>
</gene>
<sequence>MNDKATQGTTKVAPIHSTKQRLIDAGLRMLLKHGYNDLGIQALLTETRIPKGSFYHHFKGKEDFALKVVDSYMTQVHAGLDACLTNPDRPPLMRVRDFFEKTQVSYREEGYMGCLLGGLGQELSGVSEVFRDKIAKCFAAIAKRVAGCLEEARKRHDIPEDSNVQEMADLLVDCWEGAALRSRLQRNPTSLDAMLDFYFHAVSSGQRQNTVQAR</sequence>
<dbReference type="OrthoDB" id="9811084at2"/>
<keyword evidence="3" id="KW-0804">Transcription</keyword>
<evidence type="ECO:0000256" key="2">
    <source>
        <dbReference type="ARBA" id="ARBA00023125"/>
    </source>
</evidence>
<dbReference type="Gene3D" id="1.10.357.10">
    <property type="entry name" value="Tetracycline Repressor, domain 2"/>
    <property type="match status" value="1"/>
</dbReference>
<dbReference type="RefSeq" id="WP_074647038.1">
    <property type="nucleotide sequence ID" value="NZ_CP051181.1"/>
</dbReference>
<evidence type="ECO:0000313" key="7">
    <source>
        <dbReference type="Proteomes" id="UP000051587"/>
    </source>
</evidence>
<dbReference type="PROSITE" id="PS50977">
    <property type="entry name" value="HTH_TETR_2"/>
    <property type="match status" value="1"/>
</dbReference>
<proteinExistence type="predicted"/>
<dbReference type="STRING" id="53501.SAMN04488043_11139"/>
<dbReference type="InterPro" id="IPR011075">
    <property type="entry name" value="TetR_C"/>
</dbReference>
<dbReference type="InterPro" id="IPR009057">
    <property type="entry name" value="Homeodomain-like_sf"/>
</dbReference>
<keyword evidence="7" id="KW-1185">Reference proteome</keyword>